<comment type="caution">
    <text evidence="14">The sequence shown here is derived from an EMBL/GenBank/DDBJ whole genome shotgun (WGS) entry which is preliminary data.</text>
</comment>
<keyword evidence="15" id="KW-1185">Reference proteome</keyword>
<dbReference type="EMBL" id="JAZGQO010000001">
    <property type="protein sequence ID" value="KAK6196188.1"/>
    <property type="molecule type" value="Genomic_DNA"/>
</dbReference>
<dbReference type="InterPro" id="IPR008978">
    <property type="entry name" value="HSP20-like_chaperone"/>
</dbReference>
<dbReference type="Pfam" id="PF05002">
    <property type="entry name" value="SGS"/>
    <property type="match status" value="1"/>
</dbReference>
<evidence type="ECO:0000256" key="1">
    <source>
        <dbReference type="ARBA" id="ARBA00004123"/>
    </source>
</evidence>
<evidence type="ECO:0000256" key="8">
    <source>
        <dbReference type="ARBA" id="ARBA00023242"/>
    </source>
</evidence>
<dbReference type="InterPro" id="IPR015120">
    <property type="entry name" value="Siah-Interact_N"/>
</dbReference>
<keyword evidence="4" id="KW-0963">Cytoplasm</keyword>
<dbReference type="SUPFAM" id="SSF49764">
    <property type="entry name" value="HSP20-like chaperones"/>
    <property type="match status" value="1"/>
</dbReference>
<comment type="function">
    <text evidence="9">May be involved in calcium-dependent ubiquitination and subsequent proteasomal degradation of target proteins. Probably serves as a molecular bridge in ubiquitin E3 complexes. Participates in the ubiquitin-mediated degradation of beta-catenin (CTNNB1).</text>
</comment>
<dbReference type="GO" id="GO:0015631">
    <property type="term" value="F:tubulin binding"/>
    <property type="evidence" value="ECO:0007669"/>
    <property type="project" value="InterPro"/>
</dbReference>
<dbReference type="FunFam" id="2.60.40.790:FF:000006">
    <property type="entry name" value="calcyclin-binding protein-like"/>
    <property type="match status" value="1"/>
</dbReference>
<evidence type="ECO:0000259" key="12">
    <source>
        <dbReference type="PROSITE" id="PS51048"/>
    </source>
</evidence>
<keyword evidence="8" id="KW-0539">Nucleus</keyword>
<dbReference type="InterPro" id="IPR052289">
    <property type="entry name" value="Calcyclin-binding_UBL-bridge"/>
</dbReference>
<accession>A0AAN8KNS7</accession>
<dbReference type="InterPro" id="IPR007052">
    <property type="entry name" value="CS_dom"/>
</dbReference>
<evidence type="ECO:0000313" key="14">
    <source>
        <dbReference type="EMBL" id="KAK6196188.1"/>
    </source>
</evidence>
<proteinExistence type="predicted"/>
<dbReference type="Pfam" id="PF04969">
    <property type="entry name" value="CS"/>
    <property type="match status" value="1"/>
</dbReference>
<dbReference type="Gene3D" id="2.60.40.790">
    <property type="match status" value="1"/>
</dbReference>
<dbReference type="InterPro" id="IPR007699">
    <property type="entry name" value="SGS_dom"/>
</dbReference>
<dbReference type="AlphaFoldDB" id="A0AAN8KNS7"/>
<gene>
    <name evidence="14" type="ORF">SNE40_001459</name>
</gene>
<keyword evidence="10" id="KW-0175">Coiled coil</keyword>
<evidence type="ECO:0000256" key="5">
    <source>
        <dbReference type="ARBA" id="ARBA00022553"/>
    </source>
</evidence>
<dbReference type="SUPFAM" id="SSF140106">
    <property type="entry name" value="Calcyclin-binding protein-like"/>
    <property type="match status" value="1"/>
</dbReference>
<name>A0AAN8KNS7_PATCE</name>
<feature type="region of interest" description="Disordered" evidence="11">
    <location>
        <begin position="158"/>
        <end position="185"/>
    </location>
</feature>
<dbReference type="PANTHER" id="PTHR13164:SF3">
    <property type="entry name" value="CALCYCLIN-BINDING PROTEIN"/>
    <property type="match status" value="1"/>
</dbReference>
<dbReference type="Pfam" id="PF09032">
    <property type="entry name" value="Siah-Interact_N"/>
    <property type="match status" value="1"/>
</dbReference>
<keyword evidence="5" id="KW-0597">Phosphoprotein</keyword>
<keyword evidence="7" id="KW-0007">Acetylation</keyword>
<dbReference type="GO" id="GO:0005634">
    <property type="term" value="C:nucleus"/>
    <property type="evidence" value="ECO:0007669"/>
    <property type="project" value="UniProtKB-SubCell"/>
</dbReference>
<dbReference type="CDD" id="cd06468">
    <property type="entry name" value="p23_CacyBP"/>
    <property type="match status" value="1"/>
</dbReference>
<feature type="domain" description="SGS" evidence="12">
    <location>
        <begin position="146"/>
        <end position="222"/>
    </location>
</feature>
<organism evidence="14 15">
    <name type="scientific">Patella caerulea</name>
    <name type="common">Rayed Mediterranean limpet</name>
    <dbReference type="NCBI Taxonomy" id="87958"/>
    <lineage>
        <taxon>Eukaryota</taxon>
        <taxon>Metazoa</taxon>
        <taxon>Spiralia</taxon>
        <taxon>Lophotrochozoa</taxon>
        <taxon>Mollusca</taxon>
        <taxon>Gastropoda</taxon>
        <taxon>Patellogastropoda</taxon>
        <taxon>Patelloidea</taxon>
        <taxon>Patellidae</taxon>
        <taxon>Patella</taxon>
    </lineage>
</organism>
<evidence type="ECO:0000256" key="2">
    <source>
        <dbReference type="ARBA" id="ARBA00004496"/>
    </source>
</evidence>
<dbReference type="Gene3D" id="4.10.860.10">
    <property type="entry name" value="UVR domain"/>
    <property type="match status" value="1"/>
</dbReference>
<comment type="subcellular location">
    <subcellularLocation>
        <location evidence="2">Cytoplasm</location>
    </subcellularLocation>
    <subcellularLocation>
        <location evidence="1">Nucleus</location>
    </subcellularLocation>
</comment>
<evidence type="ECO:0000259" key="13">
    <source>
        <dbReference type="PROSITE" id="PS51203"/>
    </source>
</evidence>
<evidence type="ECO:0000313" key="15">
    <source>
        <dbReference type="Proteomes" id="UP001347796"/>
    </source>
</evidence>
<dbReference type="PANTHER" id="PTHR13164">
    <property type="entry name" value="CALICYLIN BINDING PROTEIN"/>
    <property type="match status" value="1"/>
</dbReference>
<dbReference type="InterPro" id="IPR037201">
    <property type="entry name" value="CacyBP_N"/>
</dbReference>
<evidence type="ECO:0000256" key="4">
    <source>
        <dbReference type="ARBA" id="ARBA00022490"/>
    </source>
</evidence>
<dbReference type="GO" id="GO:0031625">
    <property type="term" value="F:ubiquitin protein ligase binding"/>
    <property type="evidence" value="ECO:0007669"/>
    <property type="project" value="InterPro"/>
</dbReference>
<evidence type="ECO:0000256" key="10">
    <source>
        <dbReference type="SAM" id="Coils"/>
    </source>
</evidence>
<reference evidence="14 15" key="1">
    <citation type="submission" date="2024-01" db="EMBL/GenBank/DDBJ databases">
        <title>The genome of the rayed Mediterranean limpet Patella caerulea (Linnaeus, 1758).</title>
        <authorList>
            <person name="Anh-Thu Weber A."/>
            <person name="Halstead-Nussloch G."/>
        </authorList>
    </citation>
    <scope>NUCLEOTIDE SEQUENCE [LARGE SCALE GENOMIC DNA]</scope>
    <source>
        <strain evidence="14">AATW-2023a</strain>
        <tissue evidence="14">Whole specimen</tissue>
    </source>
</reference>
<dbReference type="GO" id="GO:0007507">
    <property type="term" value="P:heart development"/>
    <property type="evidence" value="ECO:0007669"/>
    <property type="project" value="TreeGrafter"/>
</dbReference>
<evidence type="ECO:0000256" key="11">
    <source>
        <dbReference type="SAM" id="MobiDB-lite"/>
    </source>
</evidence>
<keyword evidence="6" id="KW-0833">Ubl conjugation pathway</keyword>
<dbReference type="Proteomes" id="UP001347796">
    <property type="component" value="Unassembled WGS sequence"/>
</dbReference>
<sequence>MSAVEELRKDLQELEKFNNEATRQKVKNVLSVEIRKLETEIKTKTEASLLEAKPITVATDSKPRLYREKITKYGWDESDKFMKLYITFNNVQSLDKDNIKSEFTDKSMYLSVDGLNNKNYEVQINNLCDQIDASKSYHKIKSDMVLVMLKKKNEGKTWSHVTASEKKKAESAKPNPDDKDMEDPQAGMMNLLKKMYEEGDDEMKRTIAKSMSESQNKGGMMM</sequence>
<dbReference type="PROSITE" id="PS51203">
    <property type="entry name" value="CS"/>
    <property type="match status" value="1"/>
</dbReference>
<feature type="compositionally biased region" description="Basic and acidic residues" evidence="11">
    <location>
        <begin position="158"/>
        <end position="178"/>
    </location>
</feature>
<evidence type="ECO:0000256" key="6">
    <source>
        <dbReference type="ARBA" id="ARBA00022786"/>
    </source>
</evidence>
<dbReference type="InterPro" id="IPR037893">
    <property type="entry name" value="CS_CacyBP"/>
</dbReference>
<evidence type="ECO:0000256" key="7">
    <source>
        <dbReference type="ARBA" id="ARBA00022990"/>
    </source>
</evidence>
<dbReference type="GO" id="GO:0005737">
    <property type="term" value="C:cytoplasm"/>
    <property type="evidence" value="ECO:0007669"/>
    <property type="project" value="UniProtKB-SubCell"/>
</dbReference>
<feature type="domain" description="CS" evidence="13">
    <location>
        <begin position="68"/>
        <end position="162"/>
    </location>
</feature>
<feature type="coiled-coil region" evidence="10">
    <location>
        <begin position="4"/>
        <end position="47"/>
    </location>
</feature>
<evidence type="ECO:0000256" key="3">
    <source>
        <dbReference type="ARBA" id="ARBA00015702"/>
    </source>
</evidence>
<evidence type="ECO:0000256" key="9">
    <source>
        <dbReference type="ARBA" id="ARBA00025145"/>
    </source>
</evidence>
<dbReference type="PROSITE" id="PS51048">
    <property type="entry name" value="SGS"/>
    <property type="match status" value="1"/>
</dbReference>
<protein>
    <recommendedName>
        <fullName evidence="3">Calcyclin-binding protein</fullName>
    </recommendedName>
</protein>
<dbReference type="GO" id="GO:0044548">
    <property type="term" value="F:S100 protein binding"/>
    <property type="evidence" value="ECO:0007669"/>
    <property type="project" value="InterPro"/>
</dbReference>